<dbReference type="Proteomes" id="UP000240493">
    <property type="component" value="Unassembled WGS sequence"/>
</dbReference>
<sequence length="106" mass="11545">MGSEGKEKKSSSSRACCLFFFPLGPPTPAKSPELYPLASLFARWPPPQSFPSHPLVETADRPPTCARNNSALPRDVWDEHLQQKQTKPPLLLVALSSAACSMRAGL</sequence>
<gene>
    <name evidence="1" type="ORF">M441DRAFT_344818</name>
</gene>
<dbReference type="AlphaFoldDB" id="A0A2T3ZHG4"/>
<name>A0A2T3ZHG4_TRIA4</name>
<protein>
    <submittedName>
        <fullName evidence="1">Uncharacterized protein</fullName>
    </submittedName>
</protein>
<accession>A0A2T3ZHG4</accession>
<keyword evidence="2" id="KW-1185">Reference proteome</keyword>
<evidence type="ECO:0000313" key="1">
    <source>
        <dbReference type="EMBL" id="PTB44255.1"/>
    </source>
</evidence>
<organism evidence="1 2">
    <name type="scientific">Trichoderma asperellum (strain ATCC 204424 / CBS 433.97 / NBRC 101777)</name>
    <dbReference type="NCBI Taxonomy" id="1042311"/>
    <lineage>
        <taxon>Eukaryota</taxon>
        <taxon>Fungi</taxon>
        <taxon>Dikarya</taxon>
        <taxon>Ascomycota</taxon>
        <taxon>Pezizomycotina</taxon>
        <taxon>Sordariomycetes</taxon>
        <taxon>Hypocreomycetidae</taxon>
        <taxon>Hypocreales</taxon>
        <taxon>Hypocreaceae</taxon>
        <taxon>Trichoderma</taxon>
    </lineage>
</organism>
<evidence type="ECO:0000313" key="2">
    <source>
        <dbReference type="Proteomes" id="UP000240493"/>
    </source>
</evidence>
<proteinExistence type="predicted"/>
<reference evidence="1 2" key="1">
    <citation type="submission" date="2016-07" db="EMBL/GenBank/DDBJ databases">
        <title>Multiple horizontal gene transfer events from other fungi enriched the ability of initially mycotrophic Trichoderma (Ascomycota) to feed on dead plant biomass.</title>
        <authorList>
            <consortium name="DOE Joint Genome Institute"/>
            <person name="Aerts A."/>
            <person name="Atanasova L."/>
            <person name="Chenthamara K."/>
            <person name="Zhang J."/>
            <person name="Grujic M."/>
            <person name="Henrissat B."/>
            <person name="Kuo A."/>
            <person name="Salamov A."/>
            <person name="Lipzen A."/>
            <person name="Labutti K."/>
            <person name="Barry K."/>
            <person name="Miao Y."/>
            <person name="Rahimi M.J."/>
            <person name="Shen Q."/>
            <person name="Grigoriev I.V."/>
            <person name="Kubicek C.P."/>
            <person name="Druzhinina I.S."/>
        </authorList>
    </citation>
    <scope>NUCLEOTIDE SEQUENCE [LARGE SCALE GENOMIC DNA]</scope>
    <source>
        <strain evidence="1 2">CBS 433.97</strain>
    </source>
</reference>
<dbReference type="EMBL" id="KZ679258">
    <property type="protein sequence ID" value="PTB44255.1"/>
    <property type="molecule type" value="Genomic_DNA"/>
</dbReference>